<reference evidence="3 4" key="1">
    <citation type="submission" date="2019-07" db="EMBL/GenBank/DDBJ databases">
        <title>Genomics analysis of Aphanomyces spp. identifies a new class of oomycete effector associated with host adaptation.</title>
        <authorList>
            <person name="Gaulin E."/>
        </authorList>
    </citation>
    <scope>NUCLEOTIDE SEQUENCE [LARGE SCALE GENOMIC DNA]</scope>
    <source>
        <strain evidence="3 4">ATCC 201684</strain>
    </source>
</reference>
<keyword evidence="4" id="KW-1185">Reference proteome</keyword>
<sequence length="655" mass="74042">MQSALQGRQVAFSHRGDLTTGKVLHIDPAAGNMCVVQVDHGVIEIDTKSTPIKVIFQAGELDDMALESMVGKRIEIESPNYDSRGVLKQHNRDLKCSLVRFDSGAKEWLDLTQFKVHIELVRHDMSAIKATEVSSNERADENTTDLNNRPSLELPNVFHDTTSAEMDKKSSVDLYTYHEGTCIELYSGAGEFQEDAVVREFRSHSNKLVLFNEARGVFEVDIAKQLHKVVVHGFSTLKEIAVDNTVEVYSSIKGMYRTGSIVRKAENGKLIPILFDDTSALEWVDLTSQTFKIVFFPSLHRPLSARERERLLNSSVTASREQVSSALQDQLPSPISTKEVAPQFRFPLLELGSRVEIYNASSGRYDKYSVVQQISGRQHTYKLNAPSSKAQVLVFLPEVRCKVIVSDFVSLDLELLMAHVVEVYIREEKRVDAGRICGFNNQNRMLQVRFQGGRKEWLNLMTTKMKIRLHEYASTTTTSNQTCVEINHQQLVEDLRKHLHRSHSYTRNPPSPHPIRRSKSSNMMLQRTPLSPLHQAQNKAPLPVPNVPQLSRTDSNSSLDSYALDSARTVENLSEIDTDPTSEWSMQIDPASKQTFYVHLPSGRSQWHPPPRVDIYALQWIASDEMETNVGFLPSDRSQLPVGPIEAVRRIRLNG</sequence>
<evidence type="ECO:0000313" key="4">
    <source>
        <dbReference type="Proteomes" id="UP000481153"/>
    </source>
</evidence>
<dbReference type="PROSITE" id="PS50020">
    <property type="entry name" value="WW_DOMAIN_2"/>
    <property type="match status" value="1"/>
</dbReference>
<feature type="compositionally biased region" description="Polar residues" evidence="1">
    <location>
        <begin position="548"/>
        <end position="560"/>
    </location>
</feature>
<gene>
    <name evidence="3" type="ORF">Ae201684_010961</name>
</gene>
<dbReference type="InterPro" id="IPR001202">
    <property type="entry name" value="WW_dom"/>
</dbReference>
<evidence type="ECO:0000313" key="3">
    <source>
        <dbReference type="EMBL" id="KAF0731862.1"/>
    </source>
</evidence>
<dbReference type="CDD" id="cd00201">
    <property type="entry name" value="WW"/>
    <property type="match status" value="1"/>
</dbReference>
<dbReference type="SMART" id="SM00456">
    <property type="entry name" value="WW"/>
    <property type="match status" value="1"/>
</dbReference>
<dbReference type="Proteomes" id="UP000481153">
    <property type="component" value="Unassembled WGS sequence"/>
</dbReference>
<name>A0A6G0WWF4_9STRA</name>
<feature type="region of interest" description="Disordered" evidence="1">
    <location>
        <begin position="498"/>
        <end position="518"/>
    </location>
</feature>
<dbReference type="VEuPathDB" id="FungiDB:AeMF1_013947"/>
<dbReference type="Pfam" id="PF00397">
    <property type="entry name" value="WW"/>
    <property type="match status" value="1"/>
</dbReference>
<comment type="caution">
    <text evidence="3">The sequence shown here is derived from an EMBL/GenBank/DDBJ whole genome shotgun (WGS) entry which is preliminary data.</text>
</comment>
<evidence type="ECO:0000259" key="2">
    <source>
        <dbReference type="PROSITE" id="PS50020"/>
    </source>
</evidence>
<proteinExistence type="predicted"/>
<evidence type="ECO:0000256" key="1">
    <source>
        <dbReference type="SAM" id="MobiDB-lite"/>
    </source>
</evidence>
<dbReference type="PROSITE" id="PS01159">
    <property type="entry name" value="WW_DOMAIN_1"/>
    <property type="match status" value="1"/>
</dbReference>
<dbReference type="AlphaFoldDB" id="A0A6G0WWF4"/>
<organism evidence="3 4">
    <name type="scientific">Aphanomyces euteiches</name>
    <dbReference type="NCBI Taxonomy" id="100861"/>
    <lineage>
        <taxon>Eukaryota</taxon>
        <taxon>Sar</taxon>
        <taxon>Stramenopiles</taxon>
        <taxon>Oomycota</taxon>
        <taxon>Saprolegniomycetes</taxon>
        <taxon>Saprolegniales</taxon>
        <taxon>Verrucalvaceae</taxon>
        <taxon>Aphanomyces</taxon>
    </lineage>
</organism>
<accession>A0A6G0WWF4</accession>
<feature type="region of interest" description="Disordered" evidence="1">
    <location>
        <begin position="534"/>
        <end position="562"/>
    </location>
</feature>
<protein>
    <recommendedName>
        <fullName evidence="2">WW domain-containing protein</fullName>
    </recommendedName>
</protein>
<dbReference type="EMBL" id="VJMJ01000139">
    <property type="protein sequence ID" value="KAF0731862.1"/>
    <property type="molecule type" value="Genomic_DNA"/>
</dbReference>
<feature type="domain" description="WW" evidence="2">
    <location>
        <begin position="578"/>
        <end position="612"/>
    </location>
</feature>